<protein>
    <recommendedName>
        <fullName evidence="5">Outer membrane protein beta-barrel domain-containing protein</fullName>
    </recommendedName>
</protein>
<feature type="compositionally biased region" description="Basic and acidic residues" evidence="1">
    <location>
        <begin position="643"/>
        <end position="656"/>
    </location>
</feature>
<accession>A0A939JYZ8</accession>
<evidence type="ECO:0000313" key="4">
    <source>
        <dbReference type="Proteomes" id="UP000664795"/>
    </source>
</evidence>
<keyword evidence="4" id="KW-1185">Reference proteome</keyword>
<gene>
    <name evidence="3" type="ORF">J2I48_05310</name>
</gene>
<reference evidence="3 4" key="1">
    <citation type="submission" date="2021-03" db="EMBL/GenBank/DDBJ databases">
        <title>Fibrella sp. HMF5036 genome sequencing and assembly.</title>
        <authorList>
            <person name="Kang H."/>
            <person name="Kim H."/>
            <person name="Bae S."/>
            <person name="Joh K."/>
        </authorList>
    </citation>
    <scope>NUCLEOTIDE SEQUENCE [LARGE SCALE GENOMIC DNA]</scope>
    <source>
        <strain evidence="3 4">HMF5036</strain>
    </source>
</reference>
<comment type="caution">
    <text evidence="3">The sequence shown here is derived from an EMBL/GenBank/DDBJ whole genome shotgun (WGS) entry which is preliminary data.</text>
</comment>
<evidence type="ECO:0000256" key="2">
    <source>
        <dbReference type="SAM" id="SignalP"/>
    </source>
</evidence>
<dbReference type="RefSeq" id="WP_207334365.1">
    <property type="nucleotide sequence ID" value="NZ_JAFMYU010000003.1"/>
</dbReference>
<name>A0A939JYZ8_9BACT</name>
<dbReference type="EMBL" id="JAFMYU010000003">
    <property type="protein sequence ID" value="MBO0930401.1"/>
    <property type="molecule type" value="Genomic_DNA"/>
</dbReference>
<dbReference type="AlphaFoldDB" id="A0A939JYZ8"/>
<sequence>MHRLIRLMAGLTFLYAGTTATHAQQGDTLRRNQAPDRYAPRERIFNLGKGNFGDTVQRASFKSQYPNVTELEDCDTTLQTFALARRISPWRLGFYAGPAFAYCGSWANTFGPTKRDNSLYNGTGINTTFSADYFFTKPEKKFKLGLSAALGYQNFYTRDDWKTDFLAIANTRGISSDRVTLRNKPQEDFFLTVGPILSWEIGRRKNPFRTATFIEAAARGGLYRTESAFNGASVPSAGTSAEQIVRIVEPSNRLLHFGANASVGVFFPIGNSWLLGPQVQGYYTDLNYLIIDGGQTNLPNNLFEFTRKHGGFSAGLGVRRTFIQKRLIPKAPTFCPTCDSIPKLAVSFRNTPLNGLTLASDSIPDNVSAPTISWRSTTINPKNETFTARLYFRPDSVGTQQAGDQIIAQVVDTKDTTLAFPTQYLQNGKPTRGFYYITVHNHQTAKCGDCMSEVATTSFAVLGSLKTGTPPPNPPCEFRHRLERLEVYYRNPYTREIANICYCNGQVTSVGDTTTRLRYRTLNRRLATQPFEFDTTALILNIRELPGDLARTLQQEKSQIESGKAIRFKGRRVRPQVQYFRAVFSVTQLPCNGQPERSVGSFNTVISDNTYSITDLKPLNAEQYQKMVTPPAPRKSRRGGNSGRRDMSFGIDEVNK</sequence>
<feature type="chain" id="PRO_5036886069" description="Outer membrane protein beta-barrel domain-containing protein" evidence="2">
    <location>
        <begin position="24"/>
        <end position="656"/>
    </location>
</feature>
<keyword evidence="2" id="KW-0732">Signal</keyword>
<feature type="region of interest" description="Disordered" evidence="1">
    <location>
        <begin position="627"/>
        <end position="656"/>
    </location>
</feature>
<dbReference type="Proteomes" id="UP000664795">
    <property type="component" value="Unassembled WGS sequence"/>
</dbReference>
<evidence type="ECO:0008006" key="5">
    <source>
        <dbReference type="Google" id="ProtNLM"/>
    </source>
</evidence>
<evidence type="ECO:0000256" key="1">
    <source>
        <dbReference type="SAM" id="MobiDB-lite"/>
    </source>
</evidence>
<organism evidence="3 4">
    <name type="scientific">Fibrella aquatilis</name>
    <dbReference type="NCBI Taxonomy" id="2817059"/>
    <lineage>
        <taxon>Bacteria</taxon>
        <taxon>Pseudomonadati</taxon>
        <taxon>Bacteroidota</taxon>
        <taxon>Cytophagia</taxon>
        <taxon>Cytophagales</taxon>
        <taxon>Spirosomataceae</taxon>
        <taxon>Fibrella</taxon>
    </lineage>
</organism>
<proteinExistence type="predicted"/>
<evidence type="ECO:0000313" key="3">
    <source>
        <dbReference type="EMBL" id="MBO0930401.1"/>
    </source>
</evidence>
<feature type="signal peptide" evidence="2">
    <location>
        <begin position="1"/>
        <end position="23"/>
    </location>
</feature>